<comment type="function">
    <text evidence="1">May bind long-chain fatty acids, such as palmitate, and may play a role in lipid transport or fatty acid metabolism.</text>
</comment>
<dbReference type="InterPro" id="IPR043168">
    <property type="entry name" value="DegV_C"/>
</dbReference>
<dbReference type="InterPro" id="IPR003797">
    <property type="entry name" value="DegV"/>
</dbReference>
<dbReference type="Proteomes" id="UP001501047">
    <property type="component" value="Unassembled WGS sequence"/>
</dbReference>
<dbReference type="InterPro" id="IPR050270">
    <property type="entry name" value="DegV_domain_contain"/>
</dbReference>
<accession>A0ABP3W569</accession>
<reference evidence="4" key="1">
    <citation type="journal article" date="2019" name="Int. J. Syst. Evol. Microbiol.">
        <title>The Global Catalogue of Microorganisms (GCM) 10K type strain sequencing project: providing services to taxonomists for standard genome sequencing and annotation.</title>
        <authorList>
            <consortium name="The Broad Institute Genomics Platform"/>
            <consortium name="The Broad Institute Genome Sequencing Center for Infectious Disease"/>
            <person name="Wu L."/>
            <person name="Ma J."/>
        </authorList>
    </citation>
    <scope>NUCLEOTIDE SEQUENCE [LARGE SCALE GENOMIC DNA]</scope>
    <source>
        <strain evidence="4">JCM 1417</strain>
    </source>
</reference>
<dbReference type="NCBIfam" id="TIGR00762">
    <property type="entry name" value="DegV"/>
    <property type="match status" value="1"/>
</dbReference>
<keyword evidence="2" id="KW-0446">Lipid-binding</keyword>
<dbReference type="RefSeq" id="WP_343827624.1">
    <property type="nucleotide sequence ID" value="NZ_BAAACI010000008.1"/>
</dbReference>
<organism evidence="3 4">
    <name type="scientific">Clostridium subterminale</name>
    <dbReference type="NCBI Taxonomy" id="1550"/>
    <lineage>
        <taxon>Bacteria</taxon>
        <taxon>Bacillati</taxon>
        <taxon>Bacillota</taxon>
        <taxon>Clostridia</taxon>
        <taxon>Eubacteriales</taxon>
        <taxon>Clostridiaceae</taxon>
        <taxon>Clostridium</taxon>
    </lineage>
</organism>
<sequence>MKDYVVITDSTVDLPLDIIEKINIGIIPMAYDMGNKTYTHYPDEREMTSHEFYERLKKGDTSVTTQINYFTYREYFEKLLKEGKDILYIAFSSGLSGTYNNSQLVIQDLKEEYPERKIISVDSLSASVGEGLLVYNAVMKKEEGLAMEELVEWIEEYRNNACHWFTVEDLHHLKRGGRISSVEAIIGTTLKIKPVLSVDYEGKLVNVSKVRGDKKSLEKLLDKMLEDGTNLKEQTIIIGHADSLERAEYLANIIREKELVKDIIISTIGPIIGTHTGQGMIGLTFMGNKNLK</sequence>
<protein>
    <submittedName>
        <fullName evidence="3">DegV family protein</fullName>
    </submittedName>
</protein>
<name>A0ABP3W569_CLOSU</name>
<dbReference type="EMBL" id="BAAACI010000008">
    <property type="protein sequence ID" value="GAA0777622.1"/>
    <property type="molecule type" value="Genomic_DNA"/>
</dbReference>
<proteinExistence type="predicted"/>
<evidence type="ECO:0000256" key="2">
    <source>
        <dbReference type="ARBA" id="ARBA00023121"/>
    </source>
</evidence>
<gene>
    <name evidence="3" type="ORF">GCM10008908_33040</name>
</gene>
<dbReference type="PANTHER" id="PTHR33434:SF3">
    <property type="entry name" value="DEGV DOMAIN-CONTAINING PROTEIN YITS"/>
    <property type="match status" value="1"/>
</dbReference>
<comment type="caution">
    <text evidence="3">The sequence shown here is derived from an EMBL/GenBank/DDBJ whole genome shotgun (WGS) entry which is preliminary data.</text>
</comment>
<evidence type="ECO:0000313" key="3">
    <source>
        <dbReference type="EMBL" id="GAA0777622.1"/>
    </source>
</evidence>
<dbReference type="PANTHER" id="PTHR33434">
    <property type="entry name" value="DEGV DOMAIN-CONTAINING PROTEIN DR_1986-RELATED"/>
    <property type="match status" value="1"/>
</dbReference>
<dbReference type="Gene3D" id="2.20.28.50">
    <property type="entry name" value="degv family protein"/>
    <property type="match status" value="1"/>
</dbReference>
<evidence type="ECO:0000256" key="1">
    <source>
        <dbReference type="ARBA" id="ARBA00003238"/>
    </source>
</evidence>
<dbReference type="Gene3D" id="3.40.50.10440">
    <property type="entry name" value="Dihydroxyacetone kinase, domain 1"/>
    <property type="match status" value="1"/>
</dbReference>
<keyword evidence="4" id="KW-1185">Reference proteome</keyword>
<dbReference type="Pfam" id="PF02645">
    <property type="entry name" value="DegV"/>
    <property type="match status" value="1"/>
</dbReference>
<evidence type="ECO:0000313" key="4">
    <source>
        <dbReference type="Proteomes" id="UP001501047"/>
    </source>
</evidence>
<dbReference type="SUPFAM" id="SSF82549">
    <property type="entry name" value="DAK1/DegV-like"/>
    <property type="match status" value="1"/>
</dbReference>
<dbReference type="PROSITE" id="PS51482">
    <property type="entry name" value="DEGV"/>
    <property type="match status" value="1"/>
</dbReference>
<dbReference type="Gene3D" id="3.30.1180.10">
    <property type="match status" value="1"/>
</dbReference>